<gene>
    <name evidence="3" type="ORF">B7C42_03057</name>
</gene>
<dbReference type="AlphaFoldDB" id="A0A231H8H3"/>
<evidence type="ECO:0000313" key="3">
    <source>
        <dbReference type="EMBL" id="OXR45100.1"/>
    </source>
</evidence>
<keyword evidence="2" id="KW-0472">Membrane</keyword>
<evidence type="ECO:0000256" key="2">
    <source>
        <dbReference type="SAM" id="Phobius"/>
    </source>
</evidence>
<dbReference type="EMBL" id="NGAF01000005">
    <property type="protein sequence ID" value="OXR45100.1"/>
    <property type="molecule type" value="Genomic_DNA"/>
</dbReference>
<sequence length="107" mass="11603">MMTDPRMARGSTSQEQAQRRRVLRAPRKHAGEGIEDTYNIPGIVLCALSFVALALALTAAGYGFGGWAIVAGVVCAVCLISGVAWIALESKRTQARDQWEPHQRQGH</sequence>
<evidence type="ECO:0000313" key="4">
    <source>
        <dbReference type="Proteomes" id="UP000215506"/>
    </source>
</evidence>
<proteinExistence type="predicted"/>
<feature type="transmembrane region" description="Helical" evidence="2">
    <location>
        <begin position="37"/>
        <end position="60"/>
    </location>
</feature>
<evidence type="ECO:0008006" key="5">
    <source>
        <dbReference type="Google" id="ProtNLM"/>
    </source>
</evidence>
<feature type="compositionally biased region" description="Basic residues" evidence="1">
    <location>
        <begin position="19"/>
        <end position="28"/>
    </location>
</feature>
<protein>
    <recommendedName>
        <fullName evidence="5">UsfY protein</fullName>
    </recommendedName>
</protein>
<keyword evidence="2" id="KW-0812">Transmembrane</keyword>
<reference evidence="3 4" key="1">
    <citation type="submission" date="2017-07" db="EMBL/GenBank/DDBJ databases">
        <title>First draft Genome Sequence of Nocardia cerradoensis isolated from human infection.</title>
        <authorList>
            <person name="Carrasco G."/>
        </authorList>
    </citation>
    <scope>NUCLEOTIDE SEQUENCE [LARGE SCALE GENOMIC DNA]</scope>
    <source>
        <strain evidence="3 4">CNM20130759</strain>
    </source>
</reference>
<dbReference type="Proteomes" id="UP000215506">
    <property type="component" value="Unassembled WGS sequence"/>
</dbReference>
<feature type="region of interest" description="Disordered" evidence="1">
    <location>
        <begin position="1"/>
        <end position="28"/>
    </location>
</feature>
<accession>A0A231H8H3</accession>
<organism evidence="3 4">
    <name type="scientific">Nocardia cerradoensis</name>
    <dbReference type="NCBI Taxonomy" id="85688"/>
    <lineage>
        <taxon>Bacteria</taxon>
        <taxon>Bacillati</taxon>
        <taxon>Actinomycetota</taxon>
        <taxon>Actinomycetes</taxon>
        <taxon>Mycobacteriales</taxon>
        <taxon>Nocardiaceae</taxon>
        <taxon>Nocardia</taxon>
    </lineage>
</organism>
<dbReference type="RefSeq" id="WP_223273444.1">
    <property type="nucleotide sequence ID" value="NZ_JAAXOR010000002.1"/>
</dbReference>
<keyword evidence="4" id="KW-1185">Reference proteome</keyword>
<name>A0A231H8H3_9NOCA</name>
<feature type="transmembrane region" description="Helical" evidence="2">
    <location>
        <begin position="66"/>
        <end position="88"/>
    </location>
</feature>
<comment type="caution">
    <text evidence="3">The sequence shown here is derived from an EMBL/GenBank/DDBJ whole genome shotgun (WGS) entry which is preliminary data.</text>
</comment>
<keyword evidence="2" id="KW-1133">Transmembrane helix</keyword>
<evidence type="ECO:0000256" key="1">
    <source>
        <dbReference type="SAM" id="MobiDB-lite"/>
    </source>
</evidence>